<accession>K0KR46</accession>
<evidence type="ECO:0000313" key="4">
    <source>
        <dbReference type="Proteomes" id="UP000009328"/>
    </source>
</evidence>
<protein>
    <submittedName>
        <fullName evidence="3">Uncharacterized protein</fullName>
    </submittedName>
</protein>
<keyword evidence="4" id="KW-1185">Reference proteome</keyword>
<keyword evidence="2" id="KW-0812">Transmembrane</keyword>
<evidence type="ECO:0000256" key="2">
    <source>
        <dbReference type="SAM" id="Phobius"/>
    </source>
</evidence>
<name>K0KR46_WICCF</name>
<evidence type="ECO:0000313" key="3">
    <source>
        <dbReference type="EMBL" id="CCH45626.1"/>
    </source>
</evidence>
<dbReference type="EMBL" id="CAIF01000203">
    <property type="protein sequence ID" value="CCH45626.1"/>
    <property type="molecule type" value="Genomic_DNA"/>
</dbReference>
<keyword evidence="2" id="KW-1133">Transmembrane helix</keyword>
<reference evidence="3 4" key="1">
    <citation type="journal article" date="2012" name="Eukaryot. Cell">
        <title>Draft genome sequence of Wickerhamomyces ciferrii NRRL Y-1031 F-60-10.</title>
        <authorList>
            <person name="Schneider J."/>
            <person name="Andrea H."/>
            <person name="Blom J."/>
            <person name="Jaenicke S."/>
            <person name="Ruckert C."/>
            <person name="Schorsch C."/>
            <person name="Szczepanowski R."/>
            <person name="Farwick M."/>
            <person name="Goesmann A."/>
            <person name="Puhler A."/>
            <person name="Schaffer S."/>
            <person name="Tauch A."/>
            <person name="Kohler T."/>
            <person name="Brinkrolf K."/>
        </authorList>
    </citation>
    <scope>NUCLEOTIDE SEQUENCE [LARGE SCALE GENOMIC DNA]</scope>
    <source>
        <strain evidence="4">ATCC 14091 / BCRC 22168 / CBS 111 / JCM 3599 / NBRC 0793 / NRRL Y-1031 F-60-10</strain>
    </source>
</reference>
<sequence length="237" mass="27422">MGSSSKSNSNESTKLELVINELLKDLKLKNKELEHPSTETTTNEGSDGSKDDTYPLLTLVENLKTELNKTQTNHHDLRKLYQDLVFENNKLKTSKKYAIFKSKQIENSRDYLVKSNKVLIEKQKEEEFEIKRLRTELHQFKHPIRSNLQGNHIFKAVKNYFSQQNDELKDAISGNSPKNDLSVSSSKVKLPKVKPSKSFQTLDQLEKTTRVHWIDVLFLVGFLFFIFIFPMVSSSKV</sequence>
<dbReference type="Proteomes" id="UP000009328">
    <property type="component" value="Unassembled WGS sequence"/>
</dbReference>
<gene>
    <name evidence="3" type="ORF">BN7_5209</name>
</gene>
<dbReference type="InParanoid" id="K0KR46"/>
<comment type="caution">
    <text evidence="3">The sequence shown here is derived from an EMBL/GenBank/DDBJ whole genome shotgun (WGS) entry which is preliminary data.</text>
</comment>
<dbReference type="AlphaFoldDB" id="K0KR46"/>
<feature type="region of interest" description="Disordered" evidence="1">
    <location>
        <begin position="29"/>
        <end position="52"/>
    </location>
</feature>
<feature type="transmembrane region" description="Helical" evidence="2">
    <location>
        <begin position="213"/>
        <end position="232"/>
    </location>
</feature>
<organism evidence="3 4">
    <name type="scientific">Wickerhamomyces ciferrii (strain ATCC 14091 / BCRC 22168 / CBS 111 / JCM 3599 / NBRC 0793 / NRRL Y-1031 F-60-10)</name>
    <name type="common">Yeast</name>
    <name type="synonym">Pichia ciferrii</name>
    <dbReference type="NCBI Taxonomy" id="1206466"/>
    <lineage>
        <taxon>Eukaryota</taxon>
        <taxon>Fungi</taxon>
        <taxon>Dikarya</taxon>
        <taxon>Ascomycota</taxon>
        <taxon>Saccharomycotina</taxon>
        <taxon>Saccharomycetes</taxon>
        <taxon>Phaffomycetales</taxon>
        <taxon>Wickerhamomycetaceae</taxon>
        <taxon>Wickerhamomyces</taxon>
    </lineage>
</organism>
<evidence type="ECO:0000256" key="1">
    <source>
        <dbReference type="SAM" id="MobiDB-lite"/>
    </source>
</evidence>
<feature type="region of interest" description="Disordered" evidence="1">
    <location>
        <begin position="169"/>
        <end position="188"/>
    </location>
</feature>
<keyword evidence="2" id="KW-0472">Membrane</keyword>
<proteinExistence type="predicted"/>
<dbReference type="HOGENOM" id="CLU_1171397_0_0_1"/>